<protein>
    <submittedName>
        <fullName evidence="1">Uncharacterized protein</fullName>
    </submittedName>
</protein>
<gene>
    <name evidence="1" type="ORF">BDV96DRAFT_137092</name>
</gene>
<accession>A0A6A5ZTA0</accession>
<organism evidence="1 2">
    <name type="scientific">Lophiotrema nucula</name>
    <dbReference type="NCBI Taxonomy" id="690887"/>
    <lineage>
        <taxon>Eukaryota</taxon>
        <taxon>Fungi</taxon>
        <taxon>Dikarya</taxon>
        <taxon>Ascomycota</taxon>
        <taxon>Pezizomycotina</taxon>
        <taxon>Dothideomycetes</taxon>
        <taxon>Pleosporomycetidae</taxon>
        <taxon>Pleosporales</taxon>
        <taxon>Lophiotremataceae</taxon>
        <taxon>Lophiotrema</taxon>
    </lineage>
</organism>
<evidence type="ECO:0000313" key="1">
    <source>
        <dbReference type="EMBL" id="KAF2122093.1"/>
    </source>
</evidence>
<evidence type="ECO:0000313" key="2">
    <source>
        <dbReference type="Proteomes" id="UP000799770"/>
    </source>
</evidence>
<proteinExistence type="predicted"/>
<dbReference type="AlphaFoldDB" id="A0A6A5ZTA0"/>
<reference evidence="1" key="1">
    <citation type="journal article" date="2020" name="Stud. Mycol.">
        <title>101 Dothideomycetes genomes: a test case for predicting lifestyles and emergence of pathogens.</title>
        <authorList>
            <person name="Haridas S."/>
            <person name="Albert R."/>
            <person name="Binder M."/>
            <person name="Bloem J."/>
            <person name="Labutti K."/>
            <person name="Salamov A."/>
            <person name="Andreopoulos B."/>
            <person name="Baker S."/>
            <person name="Barry K."/>
            <person name="Bills G."/>
            <person name="Bluhm B."/>
            <person name="Cannon C."/>
            <person name="Castanera R."/>
            <person name="Culley D."/>
            <person name="Daum C."/>
            <person name="Ezra D."/>
            <person name="Gonzalez J."/>
            <person name="Henrissat B."/>
            <person name="Kuo A."/>
            <person name="Liang C."/>
            <person name="Lipzen A."/>
            <person name="Lutzoni F."/>
            <person name="Magnuson J."/>
            <person name="Mondo S."/>
            <person name="Nolan M."/>
            <person name="Ohm R."/>
            <person name="Pangilinan J."/>
            <person name="Park H.-J."/>
            <person name="Ramirez L."/>
            <person name="Alfaro M."/>
            <person name="Sun H."/>
            <person name="Tritt A."/>
            <person name="Yoshinaga Y."/>
            <person name="Zwiers L.-H."/>
            <person name="Turgeon B."/>
            <person name="Goodwin S."/>
            <person name="Spatafora J."/>
            <person name="Crous P."/>
            <person name="Grigoriev I."/>
        </authorList>
    </citation>
    <scope>NUCLEOTIDE SEQUENCE</scope>
    <source>
        <strain evidence="1">CBS 627.86</strain>
    </source>
</reference>
<name>A0A6A5ZTA0_9PLEO</name>
<dbReference type="EMBL" id="ML977311">
    <property type="protein sequence ID" value="KAF2122093.1"/>
    <property type="molecule type" value="Genomic_DNA"/>
</dbReference>
<dbReference type="Proteomes" id="UP000799770">
    <property type="component" value="Unassembled WGS sequence"/>
</dbReference>
<sequence length="359" mass="39664">MDPKLSFVVYGEAVCFLDSSTNFSITLMYNIDHDSPITINANDTIFDPTAAFAQGFFIVTDTETGEQVQFPTEDNLSEHATKPAPRLLVLDPKVKGSYLIWETASSNRTNPKPIPFDPSPLSSGKSYRISLRAHGVKTWYRGVHTNPDALPEPESTPFPELDEHSGFNFRTRATSPSPPPLKTVVSTSADTVSIQGDPPFTVTVQWSLDTQDHELKGSHDIAALRSIPHGPNEAGVQIRDAETGKRRGPVLGWSAPDEGPTPAEEVELLRFEDNSAAVERSYTLVTDREEAGIWGTDTRLLRAGKSYIVGVKPGDWAWLTRDEVGEEVWLDDGRLKEVLLAEPKVNWKPEASRRVEAVE</sequence>
<keyword evidence="2" id="KW-1185">Reference proteome</keyword>
<dbReference type="OrthoDB" id="3674075at2759"/>